<evidence type="ECO:0000256" key="5">
    <source>
        <dbReference type="ARBA" id="ARBA00022777"/>
    </source>
</evidence>
<evidence type="ECO:0000259" key="9">
    <source>
        <dbReference type="PROSITE" id="PS50110"/>
    </source>
</evidence>
<dbReference type="Gene3D" id="3.30.565.10">
    <property type="entry name" value="Histidine kinase-like ATPase, C-terminal domain"/>
    <property type="match status" value="1"/>
</dbReference>
<sequence>MSELKVTEKVTGQLRYLLPDARSVLFFPLWDYSKSRWLAGALVWTRDDHRAFDKEELHYFKVFGSSIVSEVSRIHWTATEKSKFDFISSVSHELRSPLHGILASAELLHTTQLQPNQVEMLRMIETSGLTLLDTTNHLLDFCKISNLARTRKLRKHARKHTSSLVSDFNLGTLVEEVAEILFSGQKTPMIATDAFSKAPNDSTNTQQAHYGNAERSMIVRIEKGDTWDIQSQGGAWRRIVMNLLGNAMKWTKSGFVEISLSRARRRSEPQSRLAHLSVTDTGAGIAPDFLRHRLFSPFTQEDPLAEGVGLGLSIVRQLVASLGGDITVRSELGIGTQVDVHVPVENAGKPIRRKSSLAVPKDTLHIPSVLRACLVAFNGYPDLKETPTGMLSAEAKRKLSIQSELADVFMSQFGWVVSLAESLDKGQGDVAVIEETTLKTAIGELQSLEHLASKSRFKFFIVLSSKTSIFDHPLPSNFVRVSQPFGPRKIEKAAVKVLKIYEDELRPETMSCRSDSATDDATLLTPVAQSSITFSEKVNPLTQLDEPLPAPVPSPEGKNETTLNPGLTLSAPPSLARSASEPYQTKLAGTTSPVSALSDPSVGHVLIVDDNDINLKIMANFMRKIGCSYEMASNGLIALEKYKRSTQPYTYVLMDISMPVMDGLVSTSKIRQFE</sequence>
<evidence type="ECO:0000256" key="2">
    <source>
        <dbReference type="ARBA" id="ARBA00012438"/>
    </source>
</evidence>
<dbReference type="InterPro" id="IPR004358">
    <property type="entry name" value="Sig_transdc_His_kin-like_C"/>
</dbReference>
<evidence type="ECO:0000256" key="1">
    <source>
        <dbReference type="ARBA" id="ARBA00000085"/>
    </source>
</evidence>
<comment type="caution">
    <text evidence="10">The sequence shown here is derived from an EMBL/GenBank/DDBJ whole genome shotgun (WGS) entry which is preliminary data.</text>
</comment>
<dbReference type="SUPFAM" id="SSF52172">
    <property type="entry name" value="CheY-like"/>
    <property type="match status" value="1"/>
</dbReference>
<protein>
    <recommendedName>
        <fullName evidence="2">histidine kinase</fullName>
        <ecNumber evidence="2">2.7.13.3</ecNumber>
    </recommendedName>
</protein>
<keyword evidence="11" id="KW-1185">Reference proteome</keyword>
<evidence type="ECO:0000313" key="11">
    <source>
        <dbReference type="Proteomes" id="UP001146351"/>
    </source>
</evidence>
<dbReference type="InterPro" id="IPR005467">
    <property type="entry name" value="His_kinase_dom"/>
</dbReference>
<dbReference type="InterPro" id="IPR003661">
    <property type="entry name" value="HisK_dim/P_dom"/>
</dbReference>
<feature type="compositionally biased region" description="Low complexity" evidence="7">
    <location>
        <begin position="567"/>
        <end position="582"/>
    </location>
</feature>
<dbReference type="InterPro" id="IPR036097">
    <property type="entry name" value="HisK_dim/P_sf"/>
</dbReference>
<keyword evidence="4" id="KW-0808">Transferase</keyword>
<dbReference type="PROSITE" id="PS50110">
    <property type="entry name" value="RESPONSE_REGULATORY"/>
    <property type="match status" value="1"/>
</dbReference>
<dbReference type="InterPro" id="IPR003594">
    <property type="entry name" value="HATPase_dom"/>
</dbReference>
<dbReference type="CDD" id="cd17546">
    <property type="entry name" value="REC_hyHK_CKI1_RcsC-like"/>
    <property type="match status" value="1"/>
</dbReference>
<dbReference type="PRINTS" id="PR00344">
    <property type="entry name" value="BCTRLSENSOR"/>
</dbReference>
<dbReference type="SMART" id="SM00387">
    <property type="entry name" value="HATPase_c"/>
    <property type="match status" value="1"/>
</dbReference>
<feature type="region of interest" description="Disordered" evidence="7">
    <location>
        <begin position="543"/>
        <end position="593"/>
    </location>
</feature>
<dbReference type="EC" id="2.7.13.3" evidence="2"/>
<dbReference type="Pfam" id="PF00072">
    <property type="entry name" value="Response_reg"/>
    <property type="match status" value="1"/>
</dbReference>
<dbReference type="OrthoDB" id="303614at2759"/>
<keyword evidence="3 6" id="KW-0597">Phosphoprotein</keyword>
<dbReference type="GO" id="GO:0000155">
    <property type="term" value="F:phosphorelay sensor kinase activity"/>
    <property type="evidence" value="ECO:0007669"/>
    <property type="project" value="InterPro"/>
</dbReference>
<dbReference type="EMBL" id="JAPQKO010000008">
    <property type="protein sequence ID" value="KAJ5151892.1"/>
    <property type="molecule type" value="Genomic_DNA"/>
</dbReference>
<dbReference type="InterPro" id="IPR036890">
    <property type="entry name" value="HATPase_C_sf"/>
</dbReference>
<keyword evidence="5" id="KW-0418">Kinase</keyword>
<evidence type="ECO:0000256" key="7">
    <source>
        <dbReference type="SAM" id="MobiDB-lite"/>
    </source>
</evidence>
<reference evidence="10" key="1">
    <citation type="submission" date="2022-11" db="EMBL/GenBank/DDBJ databases">
        <authorList>
            <person name="Petersen C."/>
        </authorList>
    </citation>
    <scope>NUCLEOTIDE SEQUENCE</scope>
    <source>
        <strain evidence="10">IBT 21917</strain>
    </source>
</reference>
<dbReference type="Pfam" id="PF00512">
    <property type="entry name" value="HisKA"/>
    <property type="match status" value="1"/>
</dbReference>
<dbReference type="InterPro" id="IPR001789">
    <property type="entry name" value="Sig_transdc_resp-reg_receiver"/>
</dbReference>
<organism evidence="10 11">
    <name type="scientific">Penicillium capsulatum</name>
    <dbReference type="NCBI Taxonomy" id="69766"/>
    <lineage>
        <taxon>Eukaryota</taxon>
        <taxon>Fungi</taxon>
        <taxon>Dikarya</taxon>
        <taxon>Ascomycota</taxon>
        <taxon>Pezizomycotina</taxon>
        <taxon>Eurotiomycetes</taxon>
        <taxon>Eurotiomycetidae</taxon>
        <taxon>Eurotiales</taxon>
        <taxon>Aspergillaceae</taxon>
        <taxon>Penicillium</taxon>
    </lineage>
</organism>
<dbReference type="PANTHER" id="PTHR43047:SF72">
    <property type="entry name" value="OSMOSENSING HISTIDINE PROTEIN KINASE SLN1"/>
    <property type="match status" value="1"/>
</dbReference>
<evidence type="ECO:0000256" key="3">
    <source>
        <dbReference type="ARBA" id="ARBA00022553"/>
    </source>
</evidence>
<dbReference type="SUPFAM" id="SSF55874">
    <property type="entry name" value="ATPase domain of HSP90 chaperone/DNA topoisomerase II/histidine kinase"/>
    <property type="match status" value="1"/>
</dbReference>
<dbReference type="FunFam" id="3.30.565.10:FF:000201">
    <property type="entry name" value="Sensor histidine kinase/response regulator, putative (AFU_orthologue AFUA_4G01020)"/>
    <property type="match status" value="1"/>
</dbReference>
<reference evidence="10" key="2">
    <citation type="journal article" date="2023" name="IMA Fungus">
        <title>Comparative genomic study of the Penicillium genus elucidates a diverse pangenome and 15 lateral gene transfer events.</title>
        <authorList>
            <person name="Petersen C."/>
            <person name="Sorensen T."/>
            <person name="Nielsen M.R."/>
            <person name="Sondergaard T.E."/>
            <person name="Sorensen J.L."/>
            <person name="Fitzpatrick D.A."/>
            <person name="Frisvad J.C."/>
            <person name="Nielsen K.L."/>
        </authorList>
    </citation>
    <scope>NUCLEOTIDE SEQUENCE</scope>
    <source>
        <strain evidence="10">IBT 21917</strain>
    </source>
</reference>
<evidence type="ECO:0000256" key="6">
    <source>
        <dbReference type="PROSITE-ProRule" id="PRU00169"/>
    </source>
</evidence>
<dbReference type="PANTHER" id="PTHR43047">
    <property type="entry name" value="TWO-COMPONENT HISTIDINE PROTEIN KINASE"/>
    <property type="match status" value="1"/>
</dbReference>
<gene>
    <name evidence="10" type="ORF">N7492_010187</name>
</gene>
<dbReference type="FunFam" id="1.10.287.130:FF:000023">
    <property type="entry name" value="Sensor histidine kinase/response regulator, putative"/>
    <property type="match status" value="1"/>
</dbReference>
<dbReference type="GO" id="GO:0009927">
    <property type="term" value="F:histidine phosphotransfer kinase activity"/>
    <property type="evidence" value="ECO:0007669"/>
    <property type="project" value="TreeGrafter"/>
</dbReference>
<dbReference type="Gene3D" id="1.10.287.130">
    <property type="match status" value="1"/>
</dbReference>
<dbReference type="Pfam" id="PF02518">
    <property type="entry name" value="HATPase_c"/>
    <property type="match status" value="1"/>
</dbReference>
<proteinExistence type="predicted"/>
<accession>A0A9W9HLX8</accession>
<feature type="domain" description="Histidine kinase" evidence="8">
    <location>
        <begin position="89"/>
        <end position="346"/>
    </location>
</feature>
<dbReference type="SUPFAM" id="SSF47384">
    <property type="entry name" value="Homodimeric domain of signal transducing histidine kinase"/>
    <property type="match status" value="1"/>
</dbReference>
<dbReference type="GO" id="GO:0005886">
    <property type="term" value="C:plasma membrane"/>
    <property type="evidence" value="ECO:0007669"/>
    <property type="project" value="TreeGrafter"/>
</dbReference>
<comment type="catalytic activity">
    <reaction evidence="1">
        <text>ATP + protein L-histidine = ADP + protein N-phospho-L-histidine.</text>
        <dbReference type="EC" id="2.7.13.3"/>
    </reaction>
</comment>
<feature type="modified residue" description="4-aspartylphosphate" evidence="6">
    <location>
        <position position="655"/>
    </location>
</feature>
<name>A0A9W9HLX8_9EURO</name>
<evidence type="ECO:0000256" key="4">
    <source>
        <dbReference type="ARBA" id="ARBA00022679"/>
    </source>
</evidence>
<dbReference type="InterPro" id="IPR011006">
    <property type="entry name" value="CheY-like_superfamily"/>
</dbReference>
<dbReference type="AlphaFoldDB" id="A0A9W9HLX8"/>
<evidence type="ECO:0000313" key="10">
    <source>
        <dbReference type="EMBL" id="KAJ5151892.1"/>
    </source>
</evidence>
<dbReference type="SMART" id="SM00388">
    <property type="entry name" value="HisKA"/>
    <property type="match status" value="1"/>
</dbReference>
<dbReference type="PROSITE" id="PS50109">
    <property type="entry name" value="HIS_KIN"/>
    <property type="match status" value="1"/>
</dbReference>
<dbReference type="Gene3D" id="3.40.50.2300">
    <property type="match status" value="1"/>
</dbReference>
<feature type="domain" description="Response regulatory" evidence="9">
    <location>
        <begin position="604"/>
        <end position="674"/>
    </location>
</feature>
<evidence type="ECO:0000259" key="8">
    <source>
        <dbReference type="PROSITE" id="PS50109"/>
    </source>
</evidence>
<dbReference type="Proteomes" id="UP001146351">
    <property type="component" value="Unassembled WGS sequence"/>
</dbReference>
<dbReference type="CDD" id="cd00082">
    <property type="entry name" value="HisKA"/>
    <property type="match status" value="1"/>
</dbReference>